<keyword evidence="6" id="KW-0479">Metal-binding</keyword>
<accession>A0A4D7JPP3</accession>
<evidence type="ECO:0000256" key="5">
    <source>
        <dbReference type="ARBA" id="ARBA00022714"/>
    </source>
</evidence>
<evidence type="ECO:0000313" key="13">
    <source>
        <dbReference type="Proteomes" id="UP000298616"/>
    </source>
</evidence>
<dbReference type="AlphaFoldDB" id="A0A4D7JPP3"/>
<organism evidence="12 13">
    <name type="scientific">Mangrovivirga cuniculi</name>
    <dbReference type="NCBI Taxonomy" id="2715131"/>
    <lineage>
        <taxon>Bacteria</taxon>
        <taxon>Pseudomonadati</taxon>
        <taxon>Bacteroidota</taxon>
        <taxon>Cytophagia</taxon>
        <taxon>Cytophagales</taxon>
        <taxon>Mangrovivirgaceae</taxon>
        <taxon>Mangrovivirga</taxon>
    </lineage>
</organism>
<evidence type="ECO:0000313" key="12">
    <source>
        <dbReference type="EMBL" id="QCK15460.1"/>
    </source>
</evidence>
<dbReference type="InterPro" id="IPR000192">
    <property type="entry name" value="Aminotrans_V_dom"/>
</dbReference>
<dbReference type="InterPro" id="IPR016454">
    <property type="entry name" value="Cysteine_dSase"/>
</dbReference>
<dbReference type="GO" id="GO:0031071">
    <property type="term" value="F:cysteine desulfurase activity"/>
    <property type="evidence" value="ECO:0007669"/>
    <property type="project" value="UniProtKB-EC"/>
</dbReference>
<proteinExistence type="inferred from homology"/>
<dbReference type="GO" id="GO:0046872">
    <property type="term" value="F:metal ion binding"/>
    <property type="evidence" value="ECO:0007669"/>
    <property type="project" value="UniProtKB-KW"/>
</dbReference>
<keyword evidence="13" id="KW-1185">Reference proteome</keyword>
<dbReference type="PANTHER" id="PTHR11601:SF34">
    <property type="entry name" value="CYSTEINE DESULFURASE"/>
    <property type="match status" value="1"/>
</dbReference>
<dbReference type="Proteomes" id="UP000298616">
    <property type="component" value="Chromosome"/>
</dbReference>
<name>A0A4D7JPP3_9BACT</name>
<evidence type="ECO:0000256" key="4">
    <source>
        <dbReference type="ARBA" id="ARBA00022679"/>
    </source>
</evidence>
<feature type="domain" description="Aminotransferase class V" evidence="11">
    <location>
        <begin position="7"/>
        <end position="366"/>
    </location>
</feature>
<dbReference type="PIRSF" id="PIRSF005572">
    <property type="entry name" value="NifS"/>
    <property type="match status" value="1"/>
</dbReference>
<dbReference type="PANTHER" id="PTHR11601">
    <property type="entry name" value="CYSTEINE DESULFURYLASE FAMILY MEMBER"/>
    <property type="match status" value="1"/>
</dbReference>
<dbReference type="InterPro" id="IPR015421">
    <property type="entry name" value="PyrdxlP-dep_Trfase_major"/>
</dbReference>
<evidence type="ECO:0000256" key="10">
    <source>
        <dbReference type="ARBA" id="ARBA00050776"/>
    </source>
</evidence>
<dbReference type="SUPFAM" id="SSF53383">
    <property type="entry name" value="PLP-dependent transferases"/>
    <property type="match status" value="1"/>
</dbReference>
<dbReference type="OrthoDB" id="9804366at2"/>
<dbReference type="Pfam" id="PF00266">
    <property type="entry name" value="Aminotran_5"/>
    <property type="match status" value="1"/>
</dbReference>
<evidence type="ECO:0000256" key="2">
    <source>
        <dbReference type="ARBA" id="ARBA00006490"/>
    </source>
</evidence>
<dbReference type="FunFam" id="3.40.640.10:FF:000003">
    <property type="entry name" value="Cysteine desulfurase IscS"/>
    <property type="match status" value="1"/>
</dbReference>
<dbReference type="KEGG" id="fpf:DCC35_12260"/>
<dbReference type="Gene3D" id="3.90.1150.10">
    <property type="entry name" value="Aspartate Aminotransferase, domain 1"/>
    <property type="match status" value="1"/>
</dbReference>
<evidence type="ECO:0000256" key="8">
    <source>
        <dbReference type="ARBA" id="ARBA00023004"/>
    </source>
</evidence>
<evidence type="ECO:0000256" key="1">
    <source>
        <dbReference type="ARBA" id="ARBA00001933"/>
    </source>
</evidence>
<keyword evidence="8" id="KW-0408">Iron</keyword>
<evidence type="ECO:0000259" key="11">
    <source>
        <dbReference type="Pfam" id="PF00266"/>
    </source>
</evidence>
<sequence length="384" mass="41939">MSINEKIYLDYNATTPVDQRVVDEMMPFFTNVFGNPNSDHAYGWEADEAVELAREEIADLLNCNPTEIIFTSGATEAANLAINGFCKKHKSEGNHIITCKTEHKAVLDTIANLENEGFDVTYLEVDNEGMIDLDELEKSITSETIFVCLMMANNETGVIYPMEKIRDIVHSKGAKLMSDLTQAIGKIPIDLQELNPDIAVFSSHKIYGPKGVGALFINKQNKINIEPHLYGGGQEYGLRPGTLNVPGIVGFSKAIDISLSCLDEEYNRLISLRSYLEKLLLQIDGSKINSGSSERLPNTINISFSNISGVDLLRKLNMLALSRGSACSANTIKPSHVLKAMGLSDELALASIRISLGRNTTIGEIELAAAEISKAVNQLKATAV</sequence>
<protein>
    <recommendedName>
        <fullName evidence="3">cysteine desulfurase</fullName>
        <ecNumber evidence="3">2.8.1.7</ecNumber>
    </recommendedName>
</protein>
<evidence type="ECO:0000256" key="6">
    <source>
        <dbReference type="ARBA" id="ARBA00022723"/>
    </source>
</evidence>
<keyword evidence="9" id="KW-0411">Iron-sulfur</keyword>
<dbReference type="GO" id="GO:0051537">
    <property type="term" value="F:2 iron, 2 sulfur cluster binding"/>
    <property type="evidence" value="ECO:0007669"/>
    <property type="project" value="UniProtKB-KW"/>
</dbReference>
<evidence type="ECO:0000256" key="3">
    <source>
        <dbReference type="ARBA" id="ARBA00012239"/>
    </source>
</evidence>
<keyword evidence="7" id="KW-0663">Pyridoxal phosphate</keyword>
<dbReference type="EMBL" id="CP028923">
    <property type="protein sequence ID" value="QCK15460.1"/>
    <property type="molecule type" value="Genomic_DNA"/>
</dbReference>
<dbReference type="InterPro" id="IPR015424">
    <property type="entry name" value="PyrdxlP-dep_Trfase"/>
</dbReference>
<gene>
    <name evidence="12" type="ORF">DCC35_12260</name>
</gene>
<comment type="cofactor">
    <cofactor evidence="1">
        <name>pyridoxal 5'-phosphate</name>
        <dbReference type="ChEBI" id="CHEBI:597326"/>
    </cofactor>
</comment>
<dbReference type="InterPro" id="IPR015422">
    <property type="entry name" value="PyrdxlP-dep_Trfase_small"/>
</dbReference>
<dbReference type="EC" id="2.8.1.7" evidence="3"/>
<comment type="catalytic activity">
    <reaction evidence="10">
        <text>(sulfur carrier)-H + L-cysteine = (sulfur carrier)-SH + L-alanine</text>
        <dbReference type="Rhea" id="RHEA:43892"/>
        <dbReference type="Rhea" id="RHEA-COMP:14737"/>
        <dbReference type="Rhea" id="RHEA-COMP:14739"/>
        <dbReference type="ChEBI" id="CHEBI:29917"/>
        <dbReference type="ChEBI" id="CHEBI:35235"/>
        <dbReference type="ChEBI" id="CHEBI:57972"/>
        <dbReference type="ChEBI" id="CHEBI:64428"/>
        <dbReference type="EC" id="2.8.1.7"/>
    </reaction>
</comment>
<dbReference type="Gene3D" id="3.40.640.10">
    <property type="entry name" value="Type I PLP-dependent aspartate aminotransferase-like (Major domain)"/>
    <property type="match status" value="1"/>
</dbReference>
<keyword evidence="4 12" id="KW-0808">Transferase</keyword>
<evidence type="ECO:0000256" key="7">
    <source>
        <dbReference type="ARBA" id="ARBA00022898"/>
    </source>
</evidence>
<keyword evidence="5" id="KW-0001">2Fe-2S</keyword>
<comment type="similarity">
    <text evidence="2">Belongs to the class-V pyridoxal-phosphate-dependent aminotransferase family. NifS/IscS subfamily.</text>
</comment>
<evidence type="ECO:0000256" key="9">
    <source>
        <dbReference type="ARBA" id="ARBA00023014"/>
    </source>
</evidence>
<reference evidence="12 13" key="1">
    <citation type="submission" date="2018-04" db="EMBL/GenBank/DDBJ databases">
        <title>Complete genome uncultured novel isolate.</title>
        <authorList>
            <person name="Merlino G."/>
        </authorList>
    </citation>
    <scope>NUCLEOTIDE SEQUENCE [LARGE SCALE GENOMIC DNA]</scope>
    <source>
        <strain evidence="13">R1DC9</strain>
    </source>
</reference>
<dbReference type="RefSeq" id="WP_137091059.1">
    <property type="nucleotide sequence ID" value="NZ_CP028923.1"/>
</dbReference>